<evidence type="ECO:0000313" key="1">
    <source>
        <dbReference type="EMBL" id="KAK5786033.1"/>
    </source>
</evidence>
<evidence type="ECO:0000313" key="2">
    <source>
        <dbReference type="Proteomes" id="UP001358586"/>
    </source>
</evidence>
<accession>A0ABR0N653</accession>
<dbReference type="SUPFAM" id="SSF48452">
    <property type="entry name" value="TPR-like"/>
    <property type="match status" value="1"/>
</dbReference>
<dbReference type="PANTHER" id="PTHR13271:SF91">
    <property type="entry name" value="PROTEIN SET DOMAIN GROUP 40"/>
    <property type="match status" value="1"/>
</dbReference>
<dbReference type="SUPFAM" id="SSF82199">
    <property type="entry name" value="SET domain"/>
    <property type="match status" value="1"/>
</dbReference>
<dbReference type="EMBL" id="JARKNE010000011">
    <property type="protein sequence ID" value="KAK5786033.1"/>
    <property type="molecule type" value="Genomic_DNA"/>
</dbReference>
<protein>
    <recommendedName>
        <fullName evidence="3">Protein SET DOMAIN GROUP 40-like</fullName>
    </recommendedName>
</protein>
<gene>
    <name evidence="1" type="ORF">PVK06_040659</name>
</gene>
<keyword evidence="2" id="KW-1185">Reference proteome</keyword>
<dbReference type="CDD" id="cd10527">
    <property type="entry name" value="SET_LSMT"/>
    <property type="match status" value="1"/>
</dbReference>
<dbReference type="Proteomes" id="UP001358586">
    <property type="component" value="Chromosome 11"/>
</dbReference>
<proteinExistence type="predicted"/>
<dbReference type="PANTHER" id="PTHR13271">
    <property type="entry name" value="UNCHARACTERIZED PUTATIVE METHYLTRANSFERASE"/>
    <property type="match status" value="1"/>
</dbReference>
<reference evidence="1 2" key="1">
    <citation type="submission" date="2023-03" db="EMBL/GenBank/DDBJ databases">
        <title>WGS of Gossypium arboreum.</title>
        <authorList>
            <person name="Yu D."/>
        </authorList>
    </citation>
    <scope>NUCLEOTIDE SEQUENCE [LARGE SCALE GENOMIC DNA]</scope>
    <source>
        <tissue evidence="1">Leaf</tissue>
    </source>
</reference>
<sequence length="255" mass="29095">MAHVSDIKLIRTDTTLDLSQKAEKGKLHSEATWTDKRTWRNKQFLLCYLLYLSKQQCLRCLGVSCFPGAGGRGVAALRSISKGELLFKVPKSAIITTDYLLSRDETLSLALKAHPSHSSTQVFTVCLLYEINKGKASPWHPYFLYLPRSYSILAAFGELETQALQVDYAIWATQKAVTKAKYEWEQAFTLMKELKLKPPLLTFRAWIWATGTALDLKPNYVRAWANMGISYTNQKIKICHKSMFEFLLDAWSRIS</sequence>
<dbReference type="InterPro" id="IPR050600">
    <property type="entry name" value="SETD3_SETD6_MTase"/>
</dbReference>
<name>A0ABR0N653_GOSAR</name>
<dbReference type="InterPro" id="IPR046341">
    <property type="entry name" value="SET_dom_sf"/>
</dbReference>
<organism evidence="1 2">
    <name type="scientific">Gossypium arboreum</name>
    <name type="common">Tree cotton</name>
    <name type="synonym">Gossypium nanking</name>
    <dbReference type="NCBI Taxonomy" id="29729"/>
    <lineage>
        <taxon>Eukaryota</taxon>
        <taxon>Viridiplantae</taxon>
        <taxon>Streptophyta</taxon>
        <taxon>Embryophyta</taxon>
        <taxon>Tracheophyta</taxon>
        <taxon>Spermatophyta</taxon>
        <taxon>Magnoliopsida</taxon>
        <taxon>eudicotyledons</taxon>
        <taxon>Gunneridae</taxon>
        <taxon>Pentapetalae</taxon>
        <taxon>rosids</taxon>
        <taxon>malvids</taxon>
        <taxon>Malvales</taxon>
        <taxon>Malvaceae</taxon>
        <taxon>Malvoideae</taxon>
        <taxon>Gossypium</taxon>
    </lineage>
</organism>
<dbReference type="Gene3D" id="3.90.1410.10">
    <property type="entry name" value="set domain protein methyltransferase, domain 1"/>
    <property type="match status" value="1"/>
</dbReference>
<comment type="caution">
    <text evidence="1">The sequence shown here is derived from an EMBL/GenBank/DDBJ whole genome shotgun (WGS) entry which is preliminary data.</text>
</comment>
<dbReference type="InterPro" id="IPR011990">
    <property type="entry name" value="TPR-like_helical_dom_sf"/>
</dbReference>
<evidence type="ECO:0008006" key="3">
    <source>
        <dbReference type="Google" id="ProtNLM"/>
    </source>
</evidence>